<dbReference type="InterPro" id="IPR013830">
    <property type="entry name" value="SGNH_hydro"/>
</dbReference>
<organism evidence="2 3">
    <name type="scientific">Anaeramoeba flamelloides</name>
    <dbReference type="NCBI Taxonomy" id="1746091"/>
    <lineage>
        <taxon>Eukaryota</taxon>
        <taxon>Metamonada</taxon>
        <taxon>Anaeramoebidae</taxon>
        <taxon>Anaeramoeba</taxon>
    </lineage>
</organism>
<dbReference type="SUPFAM" id="SSF52266">
    <property type="entry name" value="SGNH hydrolase"/>
    <property type="match status" value="1"/>
</dbReference>
<gene>
    <name evidence="2" type="ORF">M0813_21112</name>
</gene>
<dbReference type="InterPro" id="IPR036514">
    <property type="entry name" value="SGNH_hydro_sf"/>
</dbReference>
<keyword evidence="3" id="KW-1185">Reference proteome</keyword>
<dbReference type="Proteomes" id="UP001150062">
    <property type="component" value="Unassembled WGS sequence"/>
</dbReference>
<name>A0ABQ8YIW7_9EUKA</name>
<proteinExistence type="predicted"/>
<dbReference type="Gene3D" id="3.40.50.1110">
    <property type="entry name" value="SGNH hydrolase"/>
    <property type="match status" value="1"/>
</dbReference>
<dbReference type="EMBL" id="JAOAOG010000163">
    <property type="protein sequence ID" value="KAJ6244526.1"/>
    <property type="molecule type" value="Genomic_DNA"/>
</dbReference>
<evidence type="ECO:0000313" key="3">
    <source>
        <dbReference type="Proteomes" id="UP001150062"/>
    </source>
</evidence>
<dbReference type="PANTHER" id="PTHR30383">
    <property type="entry name" value="THIOESTERASE 1/PROTEASE 1/LYSOPHOSPHOLIPASE L1"/>
    <property type="match status" value="1"/>
</dbReference>
<feature type="domain" description="SGNH hydrolase-type esterase" evidence="1">
    <location>
        <begin position="9"/>
        <end position="196"/>
    </location>
</feature>
<sequence length="227" mass="26483">MSSISILPFGDSLTSGFHNRGMSSHPYSMILNIKLQESFPKMGFDCEHKGVPGERATNMSKRLKLLLKKKSYDYIIILAGTNDMAFTDDPQEIINSLEELYQIVQKQKKKKFFKKNVQTQLIVVTIPERSADQNYEKKKNQKKEINNWIRGYQQKNQSFCHLYDLFQEVPYSGIDEDLQKKIWDDGLHFKPYGYDLFGKGLAKLFTQILEGTNQNNVKKKKKKKKKK</sequence>
<dbReference type="InterPro" id="IPR051532">
    <property type="entry name" value="Ester_Hydrolysis_Enzymes"/>
</dbReference>
<accession>A0ABQ8YIW7</accession>
<evidence type="ECO:0000313" key="2">
    <source>
        <dbReference type="EMBL" id="KAJ6244526.1"/>
    </source>
</evidence>
<comment type="caution">
    <text evidence="2">The sequence shown here is derived from an EMBL/GenBank/DDBJ whole genome shotgun (WGS) entry which is preliminary data.</text>
</comment>
<dbReference type="PANTHER" id="PTHR30383:SF19">
    <property type="entry name" value="FIBRONECTIN TYPE-III DOMAIN-CONTAINING PROTEIN"/>
    <property type="match status" value="1"/>
</dbReference>
<reference evidence="2" key="1">
    <citation type="submission" date="2022-08" db="EMBL/GenBank/DDBJ databases">
        <title>Novel sulfate-reducing endosymbionts in the free-living metamonad Anaeramoeba.</title>
        <authorList>
            <person name="Jerlstrom-Hultqvist J."/>
            <person name="Cepicka I."/>
            <person name="Gallot-Lavallee L."/>
            <person name="Salas-Leiva D."/>
            <person name="Curtis B.A."/>
            <person name="Zahonova K."/>
            <person name="Pipaliya S."/>
            <person name="Dacks J."/>
            <person name="Roger A.J."/>
        </authorList>
    </citation>
    <scope>NUCLEOTIDE SEQUENCE</scope>
    <source>
        <strain evidence="2">Schooner1</strain>
    </source>
</reference>
<protein>
    <recommendedName>
        <fullName evidence="1">SGNH hydrolase-type esterase domain-containing protein</fullName>
    </recommendedName>
</protein>
<dbReference type="CDD" id="cd00229">
    <property type="entry name" value="SGNH_hydrolase"/>
    <property type="match status" value="1"/>
</dbReference>
<evidence type="ECO:0000259" key="1">
    <source>
        <dbReference type="Pfam" id="PF13472"/>
    </source>
</evidence>
<dbReference type="Pfam" id="PF13472">
    <property type="entry name" value="Lipase_GDSL_2"/>
    <property type="match status" value="1"/>
</dbReference>